<dbReference type="EMBL" id="FQWZ01000001">
    <property type="protein sequence ID" value="SHG54364.1"/>
    <property type="molecule type" value="Genomic_DNA"/>
</dbReference>
<proteinExistence type="predicted"/>
<dbReference type="STRING" id="490188.SAMN04488068_0670"/>
<keyword evidence="3" id="KW-1185">Reference proteome</keyword>
<accession>A0A1M5KNF8</accession>
<reference evidence="2 3" key="1">
    <citation type="submission" date="2016-11" db="EMBL/GenBank/DDBJ databases">
        <authorList>
            <person name="Jaros S."/>
            <person name="Januszkiewicz K."/>
            <person name="Wedrychowicz H."/>
        </authorList>
    </citation>
    <scope>NUCLEOTIDE SEQUENCE [LARGE SCALE GENOMIC DNA]</scope>
    <source>
        <strain evidence="2 3">CGMCC 1.7049</strain>
    </source>
</reference>
<dbReference type="AlphaFoldDB" id="A0A1M5KNF8"/>
<evidence type="ECO:0000259" key="1">
    <source>
        <dbReference type="Pfam" id="PF20376"/>
    </source>
</evidence>
<evidence type="ECO:0000313" key="3">
    <source>
        <dbReference type="Proteomes" id="UP000199758"/>
    </source>
</evidence>
<evidence type="ECO:0000313" key="2">
    <source>
        <dbReference type="EMBL" id="SHG54364.1"/>
    </source>
</evidence>
<protein>
    <recommendedName>
        <fullName evidence="1">DUF6671 domain-containing protein</fullName>
    </recommendedName>
</protein>
<dbReference type="OrthoDB" id="9793837at2"/>
<organism evidence="2 3">
    <name type="scientific">Hydrocarboniphaga daqingensis</name>
    <dbReference type="NCBI Taxonomy" id="490188"/>
    <lineage>
        <taxon>Bacteria</taxon>
        <taxon>Pseudomonadati</taxon>
        <taxon>Pseudomonadota</taxon>
        <taxon>Gammaproteobacteria</taxon>
        <taxon>Nevskiales</taxon>
        <taxon>Nevskiaceae</taxon>
        <taxon>Hydrocarboniphaga</taxon>
    </lineage>
</organism>
<name>A0A1M5KNF8_9GAMM</name>
<sequence length="283" mass="30771">MTDTTVYAACKVALLTQHGKEKVLAPVLEPGLGCRIEHVTGFDTDQLGTFTREIPRHGTQIEAARRKARIGMDRSGLRLGLASEGAFGPDPISGMLPWNVEHLLWIDDERGLEVIGRAQGPACFAHRLTSSWDSACEFAQQVGFPDQYIVMRAGHQDDPRIRKDILAWDAFAAQFQALSAMSDTGQVFIETDGRAHANPTRRAMIARAADDLLQRLCMPCPACGLPGFGRVESLAGLPCSDCGTPTSQPYADRYRCPTCAHDAVHERVGQTTADPGHCPCCNP</sequence>
<dbReference type="Proteomes" id="UP000199758">
    <property type="component" value="Unassembled WGS sequence"/>
</dbReference>
<dbReference type="Pfam" id="PF20376">
    <property type="entry name" value="DUF6671"/>
    <property type="match status" value="1"/>
</dbReference>
<dbReference type="RefSeq" id="WP_072893871.1">
    <property type="nucleotide sequence ID" value="NZ_FQWZ01000001.1"/>
</dbReference>
<feature type="domain" description="DUF6671" evidence="1">
    <location>
        <begin position="68"/>
        <end position="283"/>
    </location>
</feature>
<dbReference type="InterPro" id="IPR046612">
    <property type="entry name" value="DUF6671"/>
</dbReference>
<gene>
    <name evidence="2" type="ORF">SAMN04488068_0670</name>
</gene>